<dbReference type="GO" id="GO:0050661">
    <property type="term" value="F:NADP binding"/>
    <property type="evidence" value="ECO:0007669"/>
    <property type="project" value="InterPro"/>
</dbReference>
<organism evidence="4 5">
    <name type="scientific">Fusarium torreyae</name>
    <dbReference type="NCBI Taxonomy" id="1237075"/>
    <lineage>
        <taxon>Eukaryota</taxon>
        <taxon>Fungi</taxon>
        <taxon>Dikarya</taxon>
        <taxon>Ascomycota</taxon>
        <taxon>Pezizomycotina</taxon>
        <taxon>Sordariomycetes</taxon>
        <taxon>Hypocreomycetidae</taxon>
        <taxon>Hypocreales</taxon>
        <taxon>Nectriaceae</taxon>
        <taxon>Fusarium</taxon>
    </lineage>
</organism>
<evidence type="ECO:0000313" key="4">
    <source>
        <dbReference type="EMBL" id="KAJ4248816.1"/>
    </source>
</evidence>
<dbReference type="SUPFAM" id="SSF51905">
    <property type="entry name" value="FAD/NAD(P)-binding domain"/>
    <property type="match status" value="2"/>
</dbReference>
<keyword evidence="1" id="KW-0285">Flavoprotein</keyword>
<sequence>MGSIVGRGSISQANIDEVKNAPFYYRNPNVKAPVADEFMYAFKYNNPLPLHGEGTDIVDFTSEDEENKQTIAEEFVKELEQVIQAKDSETFAGMFLESGVWRDKLVYTWDYRTFNTPPKIQKAAGDLFPRTPSSHYKLFDPKPSIERPYPDLAWLQIVYSFDTDLAQASAVLNLVKTKSGYKVWTLHTVIEGLKGFPEIPSNDGHMTGFKSWYDQRAEDDNLEGVEPEVIVIGGGHCGLHISARLKALGVTTLLVERNKRIGDNLRNRYEYLSLHLPHWGDHFPYFPFPDHWPTYTPAAKMGDWLEWYASAMELHAWSDSNITSAKQDAQGKWEVVVERGTKEGKSTRTFHPKQVVFATSLAGVPFVPEIPGMEKFKGTVRHSTQHDSAREWEGKKVLVVGTSSSGFDTAFDFARRGIDVTLLQRSPSYVMSLDESVPRMVAPLYAPKDGKRPDVNAADRIAHGLPVGPQEELFRRTAQDIWNADAELIAKMEKAGFKVWRGQRDTGPHTLAYTRNGAFYFDAGACKAVIDGDIKVEQGYISHFTENTVVLNGERERQYDLVVLATGFSSTVESVRQVFGDDIADRFKPIWGIDEEGELNGAWKFTGVEDLWLMVGSLQPARFHSQKLALRIKAILEGISPPPYLE</sequence>
<dbReference type="OrthoDB" id="74360at2759"/>
<protein>
    <recommendedName>
        <fullName evidence="6">Flavin-containing monooxygenase</fullName>
    </recommendedName>
</protein>
<dbReference type="GO" id="GO:0050660">
    <property type="term" value="F:flavin adenine dinucleotide binding"/>
    <property type="evidence" value="ECO:0007669"/>
    <property type="project" value="InterPro"/>
</dbReference>
<dbReference type="GO" id="GO:0004499">
    <property type="term" value="F:N,N-dimethylaniline monooxygenase activity"/>
    <property type="evidence" value="ECO:0007669"/>
    <property type="project" value="InterPro"/>
</dbReference>
<dbReference type="AlphaFoldDB" id="A0A9W8RQB4"/>
<dbReference type="InterPro" id="IPR020946">
    <property type="entry name" value="Flavin_mOase-like"/>
</dbReference>
<dbReference type="PANTHER" id="PTHR43539:SF26">
    <property type="entry name" value="MONOOXYGENASE, PUTATIVE-RELATED"/>
    <property type="match status" value="1"/>
</dbReference>
<evidence type="ECO:0000256" key="3">
    <source>
        <dbReference type="ARBA" id="ARBA00023002"/>
    </source>
</evidence>
<dbReference type="PRINTS" id="PR00411">
    <property type="entry name" value="PNDRDTASEI"/>
</dbReference>
<reference evidence="4" key="1">
    <citation type="submission" date="2022-09" db="EMBL/GenBank/DDBJ databases">
        <title>Fusarium specimens isolated from Avocado Roots.</title>
        <authorList>
            <person name="Stajich J."/>
            <person name="Roper C."/>
            <person name="Heimlech-Rivalta G."/>
        </authorList>
    </citation>
    <scope>NUCLEOTIDE SEQUENCE</scope>
    <source>
        <strain evidence="4">CF00136</strain>
    </source>
</reference>
<dbReference type="PANTHER" id="PTHR43539">
    <property type="entry name" value="FLAVIN-BINDING MONOOXYGENASE-LIKE PROTEIN (AFU_ORTHOLOGUE AFUA_4G09220)"/>
    <property type="match status" value="1"/>
</dbReference>
<evidence type="ECO:0000256" key="2">
    <source>
        <dbReference type="ARBA" id="ARBA00022827"/>
    </source>
</evidence>
<keyword evidence="5" id="KW-1185">Reference proteome</keyword>
<dbReference type="Gene3D" id="3.50.50.60">
    <property type="entry name" value="FAD/NAD(P)-binding domain"/>
    <property type="match status" value="1"/>
</dbReference>
<gene>
    <name evidence="4" type="ORF">NW762_012654</name>
</gene>
<name>A0A9W8RQB4_9HYPO</name>
<dbReference type="InterPro" id="IPR036188">
    <property type="entry name" value="FAD/NAD-bd_sf"/>
</dbReference>
<accession>A0A9W8RQB4</accession>
<evidence type="ECO:0000256" key="1">
    <source>
        <dbReference type="ARBA" id="ARBA00022630"/>
    </source>
</evidence>
<dbReference type="Proteomes" id="UP001152049">
    <property type="component" value="Unassembled WGS sequence"/>
</dbReference>
<dbReference type="Pfam" id="PF00743">
    <property type="entry name" value="FMO-like"/>
    <property type="match status" value="1"/>
</dbReference>
<evidence type="ECO:0008006" key="6">
    <source>
        <dbReference type="Google" id="ProtNLM"/>
    </source>
</evidence>
<dbReference type="EMBL" id="JAOQAZ010000035">
    <property type="protein sequence ID" value="KAJ4248816.1"/>
    <property type="molecule type" value="Genomic_DNA"/>
</dbReference>
<proteinExistence type="predicted"/>
<evidence type="ECO:0000313" key="5">
    <source>
        <dbReference type="Proteomes" id="UP001152049"/>
    </source>
</evidence>
<keyword evidence="3" id="KW-0560">Oxidoreductase</keyword>
<keyword evidence="2" id="KW-0274">FAD</keyword>
<comment type="caution">
    <text evidence="4">The sequence shown here is derived from an EMBL/GenBank/DDBJ whole genome shotgun (WGS) entry which is preliminary data.</text>
</comment>
<dbReference type="InterPro" id="IPR050982">
    <property type="entry name" value="Auxin_biosynth/cation_transpt"/>
</dbReference>